<dbReference type="PANTHER" id="PTHR33608">
    <property type="entry name" value="BLL2464 PROTEIN"/>
    <property type="match status" value="1"/>
</dbReference>
<proteinExistence type="predicted"/>
<dbReference type="AlphaFoldDB" id="A0A2N0ZM48"/>
<evidence type="ECO:0000259" key="1">
    <source>
        <dbReference type="Pfam" id="PF01882"/>
    </source>
</evidence>
<protein>
    <submittedName>
        <fullName evidence="2">DUF58 domain-containing protein</fullName>
    </submittedName>
</protein>
<feature type="domain" description="DUF58" evidence="1">
    <location>
        <begin position="43"/>
        <end position="251"/>
    </location>
</feature>
<reference evidence="2 3" key="1">
    <citation type="journal article" date="2010" name="Int. J. Syst. Evol. Microbiol.">
        <title>Bacillus horneckiae sp. nov., isolated from a spacecraft-assembly clean room.</title>
        <authorList>
            <person name="Vaishampayan P."/>
            <person name="Probst A."/>
            <person name="Krishnamurthi S."/>
            <person name="Ghosh S."/>
            <person name="Osman S."/>
            <person name="McDowall A."/>
            <person name="Ruckmani A."/>
            <person name="Mayilraj S."/>
            <person name="Venkateswaran K."/>
        </authorList>
    </citation>
    <scope>NUCLEOTIDE SEQUENCE [LARGE SCALE GENOMIC DNA]</scope>
    <source>
        <strain evidence="3">1PO1SC</strain>
    </source>
</reference>
<keyword evidence="3" id="KW-1185">Reference proteome</keyword>
<dbReference type="PANTHER" id="PTHR33608:SF7">
    <property type="entry name" value="DUF58 DOMAIN-CONTAINING PROTEIN"/>
    <property type="match status" value="1"/>
</dbReference>
<gene>
    <name evidence="2" type="ORF">CWS20_02945</name>
</gene>
<dbReference type="EMBL" id="PISD01000007">
    <property type="protein sequence ID" value="PKG30585.1"/>
    <property type="molecule type" value="Genomic_DNA"/>
</dbReference>
<evidence type="ECO:0000313" key="3">
    <source>
        <dbReference type="Proteomes" id="UP000233343"/>
    </source>
</evidence>
<accession>A0A2N0ZM48</accession>
<dbReference type="RefSeq" id="WP_066197073.1">
    <property type="nucleotide sequence ID" value="NZ_JARMMB010000037.1"/>
</dbReference>
<dbReference type="Proteomes" id="UP000233343">
    <property type="component" value="Unassembled WGS sequence"/>
</dbReference>
<name>A0A2N0ZM48_9BACI</name>
<comment type="caution">
    <text evidence="2">The sequence shown here is derived from an EMBL/GenBank/DDBJ whole genome shotgun (WGS) entry which is preliminary data.</text>
</comment>
<dbReference type="InterPro" id="IPR002881">
    <property type="entry name" value="DUF58"/>
</dbReference>
<dbReference type="Pfam" id="PF01882">
    <property type="entry name" value="DUF58"/>
    <property type="match status" value="1"/>
</dbReference>
<evidence type="ECO:0000313" key="2">
    <source>
        <dbReference type="EMBL" id="PKG30585.1"/>
    </source>
</evidence>
<sequence length="288" mass="33434">MNRSEGYLRNLQQRRLVVRSKKRGVHNGSRQSSKFGSSLEFSDYRVYQPGDDVRLIDWNVYGRTQKHYIKRFLDEQEISIAIYLDGTASMRHIAAKWHLAKKLAAALSYLVLKEEDRLFFSLIPTSNTHPLKRKGAIYSKKTFLDIISLDTEVKSGGFVKILEQSLAKKHQLSILITDGMEEIGYLETVFRKMKAFKQEIWMFQVLAAEEITPTYSGDVKLIDSEKDTAVNVSMNDTILRDYQRRMVEHTEQLELLCLRYGGTFLQLTEEKELHAFLLRDMVKKGLIQ</sequence>
<organism evidence="2 3">
    <name type="scientific">Cytobacillus horneckiae</name>
    <dbReference type="NCBI Taxonomy" id="549687"/>
    <lineage>
        <taxon>Bacteria</taxon>
        <taxon>Bacillati</taxon>
        <taxon>Bacillota</taxon>
        <taxon>Bacilli</taxon>
        <taxon>Bacillales</taxon>
        <taxon>Bacillaceae</taxon>
        <taxon>Cytobacillus</taxon>
    </lineage>
</organism>